<dbReference type="OrthoDB" id="2689648at2759"/>
<dbReference type="AlphaFoldDB" id="A0A0C9TGE0"/>
<evidence type="ECO:0000313" key="1">
    <source>
        <dbReference type="EMBL" id="KIJ06361.1"/>
    </source>
</evidence>
<dbReference type="EMBL" id="KN820363">
    <property type="protein sequence ID" value="KIJ06361.1"/>
    <property type="molecule type" value="Genomic_DNA"/>
</dbReference>
<gene>
    <name evidence="1" type="ORF">PAXINDRAFT_20445</name>
</gene>
<reference evidence="1 2" key="1">
    <citation type="submission" date="2014-06" db="EMBL/GenBank/DDBJ databases">
        <authorList>
            <consortium name="DOE Joint Genome Institute"/>
            <person name="Kuo A."/>
            <person name="Kohler A."/>
            <person name="Nagy L.G."/>
            <person name="Floudas D."/>
            <person name="Copeland A."/>
            <person name="Barry K.W."/>
            <person name="Cichocki N."/>
            <person name="Veneault-Fourrey C."/>
            <person name="LaButti K."/>
            <person name="Lindquist E.A."/>
            <person name="Lipzen A."/>
            <person name="Lundell T."/>
            <person name="Morin E."/>
            <person name="Murat C."/>
            <person name="Sun H."/>
            <person name="Tunlid A."/>
            <person name="Henrissat B."/>
            <person name="Grigoriev I.V."/>
            <person name="Hibbett D.S."/>
            <person name="Martin F."/>
            <person name="Nordberg H.P."/>
            <person name="Cantor M.N."/>
            <person name="Hua S.X."/>
        </authorList>
    </citation>
    <scope>NUCLEOTIDE SEQUENCE [LARGE SCALE GENOMIC DNA]</scope>
    <source>
        <strain evidence="1 2">ATCC 200175</strain>
    </source>
</reference>
<proteinExistence type="predicted"/>
<dbReference type="HOGENOM" id="CLU_2671747_0_0_1"/>
<protein>
    <submittedName>
        <fullName evidence="1">Uncharacterized protein</fullName>
    </submittedName>
</protein>
<keyword evidence="2" id="KW-1185">Reference proteome</keyword>
<name>A0A0C9TGE0_PAXIN</name>
<reference evidence="2" key="2">
    <citation type="submission" date="2015-01" db="EMBL/GenBank/DDBJ databases">
        <title>Evolutionary Origins and Diversification of the Mycorrhizal Mutualists.</title>
        <authorList>
            <consortium name="DOE Joint Genome Institute"/>
            <consortium name="Mycorrhizal Genomics Consortium"/>
            <person name="Kohler A."/>
            <person name="Kuo A."/>
            <person name="Nagy L.G."/>
            <person name="Floudas D."/>
            <person name="Copeland A."/>
            <person name="Barry K.W."/>
            <person name="Cichocki N."/>
            <person name="Veneault-Fourrey C."/>
            <person name="LaButti K."/>
            <person name="Lindquist E.A."/>
            <person name="Lipzen A."/>
            <person name="Lundell T."/>
            <person name="Morin E."/>
            <person name="Murat C."/>
            <person name="Riley R."/>
            <person name="Ohm R."/>
            <person name="Sun H."/>
            <person name="Tunlid A."/>
            <person name="Henrissat B."/>
            <person name="Grigoriev I.V."/>
            <person name="Hibbett D.S."/>
            <person name="Martin F."/>
        </authorList>
    </citation>
    <scope>NUCLEOTIDE SEQUENCE [LARGE SCALE GENOMIC DNA]</scope>
    <source>
        <strain evidence="2">ATCC 200175</strain>
    </source>
</reference>
<organism evidence="1 2">
    <name type="scientific">Paxillus involutus ATCC 200175</name>
    <dbReference type="NCBI Taxonomy" id="664439"/>
    <lineage>
        <taxon>Eukaryota</taxon>
        <taxon>Fungi</taxon>
        <taxon>Dikarya</taxon>
        <taxon>Basidiomycota</taxon>
        <taxon>Agaricomycotina</taxon>
        <taxon>Agaricomycetes</taxon>
        <taxon>Agaricomycetidae</taxon>
        <taxon>Boletales</taxon>
        <taxon>Paxilineae</taxon>
        <taxon>Paxillaceae</taxon>
        <taxon>Paxillus</taxon>
    </lineage>
</organism>
<accession>A0A0C9TGE0</accession>
<sequence length="75" mass="8492">MGRRGPYPLHCTETLTSNASIAPFKSDELGRMLDLVDKAEGSIDKEQVHAVYRSEVDAVVHRFVNFYGQPEARRK</sequence>
<evidence type="ECO:0000313" key="2">
    <source>
        <dbReference type="Proteomes" id="UP000053647"/>
    </source>
</evidence>
<dbReference type="Proteomes" id="UP000053647">
    <property type="component" value="Unassembled WGS sequence"/>
</dbReference>